<dbReference type="Pfam" id="PF01370">
    <property type="entry name" value="Epimerase"/>
    <property type="match status" value="1"/>
</dbReference>
<dbReference type="FunFam" id="3.40.50.720:FF:000085">
    <property type="entry name" value="Dihydroflavonol reductase"/>
    <property type="match status" value="1"/>
</dbReference>
<dbReference type="EMBL" id="JACMSC010000001">
    <property type="protein sequence ID" value="KAG6537124.1"/>
    <property type="molecule type" value="Genomic_DNA"/>
</dbReference>
<evidence type="ECO:0000313" key="3">
    <source>
        <dbReference type="EMBL" id="KAG6537124.1"/>
    </source>
</evidence>
<evidence type="ECO:0000256" key="1">
    <source>
        <dbReference type="ARBA" id="ARBA00023002"/>
    </source>
</evidence>
<organism evidence="3 4">
    <name type="scientific">Zingiber officinale</name>
    <name type="common">Ginger</name>
    <name type="synonym">Amomum zingiber</name>
    <dbReference type="NCBI Taxonomy" id="94328"/>
    <lineage>
        <taxon>Eukaryota</taxon>
        <taxon>Viridiplantae</taxon>
        <taxon>Streptophyta</taxon>
        <taxon>Embryophyta</taxon>
        <taxon>Tracheophyta</taxon>
        <taxon>Spermatophyta</taxon>
        <taxon>Magnoliopsida</taxon>
        <taxon>Liliopsida</taxon>
        <taxon>Zingiberales</taxon>
        <taxon>Zingiberaceae</taxon>
        <taxon>Zingiber</taxon>
    </lineage>
</organism>
<dbReference type="GO" id="GO:0016616">
    <property type="term" value="F:oxidoreductase activity, acting on the CH-OH group of donors, NAD or NADP as acceptor"/>
    <property type="evidence" value="ECO:0007669"/>
    <property type="project" value="TreeGrafter"/>
</dbReference>
<dbReference type="CDD" id="cd08958">
    <property type="entry name" value="FR_SDR_e"/>
    <property type="match status" value="1"/>
</dbReference>
<dbReference type="AlphaFoldDB" id="A0A8J5IKU3"/>
<feature type="domain" description="NAD-dependent epimerase/dehydratase" evidence="2">
    <location>
        <begin position="42"/>
        <end position="274"/>
    </location>
</feature>
<dbReference type="InterPro" id="IPR036291">
    <property type="entry name" value="NAD(P)-bd_dom_sf"/>
</dbReference>
<evidence type="ECO:0000259" key="2">
    <source>
        <dbReference type="Pfam" id="PF01370"/>
    </source>
</evidence>
<keyword evidence="1" id="KW-0560">Oxidoreductase</keyword>
<dbReference type="InterPro" id="IPR050425">
    <property type="entry name" value="NAD(P)_dehydrat-like"/>
</dbReference>
<gene>
    <name evidence="3" type="ORF">ZIOFF_002206</name>
</gene>
<proteinExistence type="predicted"/>
<dbReference type="Proteomes" id="UP000734854">
    <property type="component" value="Unassembled WGS sequence"/>
</dbReference>
<reference evidence="3 4" key="1">
    <citation type="submission" date="2020-08" db="EMBL/GenBank/DDBJ databases">
        <title>Plant Genome Project.</title>
        <authorList>
            <person name="Zhang R.-G."/>
        </authorList>
    </citation>
    <scope>NUCLEOTIDE SEQUENCE [LARGE SCALE GENOMIC DNA]</scope>
    <source>
        <tissue evidence="3">Rhizome</tissue>
    </source>
</reference>
<dbReference type="PANTHER" id="PTHR10366:SF852">
    <property type="entry name" value="CINNAMOYL-COA REDUCTASE CAD2"/>
    <property type="match status" value="1"/>
</dbReference>
<comment type="caution">
    <text evidence="3">The sequence shown here is derived from an EMBL/GenBank/DDBJ whole genome shotgun (WGS) entry which is preliminary data.</text>
</comment>
<accession>A0A8J5IKU3</accession>
<protein>
    <recommendedName>
        <fullName evidence="2">NAD-dependent epimerase/dehydratase domain-containing protein</fullName>
    </recommendedName>
</protein>
<dbReference type="InterPro" id="IPR001509">
    <property type="entry name" value="Epimerase_deHydtase"/>
</dbReference>
<dbReference type="PANTHER" id="PTHR10366">
    <property type="entry name" value="NAD DEPENDENT EPIMERASE/DEHYDRATASE"/>
    <property type="match status" value="1"/>
</dbReference>
<sequence>MYPFTYLFGLLYLLGCARPPSLPFVRQSTARAIGGMSSGKIVCVTGGSGYIASWLVKLLLQRGYTVRDLDDPKKTEHLRALDGAAERLHLFKANILEENSFDAGIEGCDGVFHTASSFYQAVTDPQAELLGPAVKGILNVLASCKKVSIKRVVVTSSMAAVEYNGRPRTPDVVVDDTWFSSPEICEQDKQWYVLSKTLAEDAAWKFAKENAIDIVTINPAMVIGPLLLPTLNTSAVAILNLINGSTSYPNASFGWVNVKDVAMAHILAFEVPSASGRYCLVERVVHYSELVRIIRELYPSLPVPEKCADDKPFVPIYQVSKEKYKSLGLDYTPIETSIKETIESLEENFVNFLSF</sequence>
<dbReference type="Gene3D" id="3.40.50.720">
    <property type="entry name" value="NAD(P)-binding Rossmann-like Domain"/>
    <property type="match status" value="1"/>
</dbReference>
<evidence type="ECO:0000313" key="4">
    <source>
        <dbReference type="Proteomes" id="UP000734854"/>
    </source>
</evidence>
<keyword evidence="4" id="KW-1185">Reference proteome</keyword>
<dbReference type="SUPFAM" id="SSF51735">
    <property type="entry name" value="NAD(P)-binding Rossmann-fold domains"/>
    <property type="match status" value="1"/>
</dbReference>
<name>A0A8J5IKU3_ZINOF</name>